<sequence length="98" mass="10835">QQWWKETSTCSKDDTKESKANALGVENVGGIFVVLLVGLALAVFVAMCEFIYKSKETADGDRESMCTEIARELLLAVRCGGSSKRLKRKNREVCKGCQ</sequence>
<gene>
    <name evidence="2" type="primary">ORF50548</name>
</gene>
<keyword evidence="1" id="KW-0812">Transmembrane</keyword>
<evidence type="ECO:0000313" key="2">
    <source>
        <dbReference type="EMBL" id="CEK64077.1"/>
    </source>
</evidence>
<keyword evidence="1" id="KW-1133">Transmembrane helix</keyword>
<proteinExistence type="predicted"/>
<keyword evidence="1" id="KW-0472">Membrane</keyword>
<feature type="non-terminal residue" evidence="2">
    <location>
        <position position="1"/>
    </location>
</feature>
<protein>
    <submittedName>
        <fullName evidence="2">Uncharacterized protein</fullName>
    </submittedName>
</protein>
<reference evidence="2" key="1">
    <citation type="submission" date="2014-12" db="EMBL/GenBank/DDBJ databases">
        <title>Insight into the proteome of Arion vulgaris.</title>
        <authorList>
            <person name="Aradska J."/>
            <person name="Bulat T."/>
            <person name="Smidak R."/>
            <person name="Sarate P."/>
            <person name="Gangsoo J."/>
            <person name="Sialana F."/>
            <person name="Bilban M."/>
            <person name="Lubec G."/>
        </authorList>
    </citation>
    <scope>NUCLEOTIDE SEQUENCE</scope>
    <source>
        <tissue evidence="2">Skin</tissue>
    </source>
</reference>
<organism evidence="2">
    <name type="scientific">Arion vulgaris</name>
    <dbReference type="NCBI Taxonomy" id="1028688"/>
    <lineage>
        <taxon>Eukaryota</taxon>
        <taxon>Metazoa</taxon>
        <taxon>Spiralia</taxon>
        <taxon>Lophotrochozoa</taxon>
        <taxon>Mollusca</taxon>
        <taxon>Gastropoda</taxon>
        <taxon>Heterobranchia</taxon>
        <taxon>Euthyneura</taxon>
        <taxon>Panpulmonata</taxon>
        <taxon>Eupulmonata</taxon>
        <taxon>Stylommatophora</taxon>
        <taxon>Helicina</taxon>
        <taxon>Arionoidea</taxon>
        <taxon>Arionidae</taxon>
        <taxon>Arion</taxon>
    </lineage>
</organism>
<dbReference type="EMBL" id="HACG01017212">
    <property type="protein sequence ID" value="CEK64077.1"/>
    <property type="molecule type" value="Transcribed_RNA"/>
</dbReference>
<dbReference type="AlphaFoldDB" id="A0A0B6Z6S4"/>
<name>A0A0B6Z6S4_9EUPU</name>
<accession>A0A0B6Z6S4</accession>
<feature type="non-terminal residue" evidence="2">
    <location>
        <position position="98"/>
    </location>
</feature>
<feature type="transmembrane region" description="Helical" evidence="1">
    <location>
        <begin position="28"/>
        <end position="52"/>
    </location>
</feature>
<evidence type="ECO:0000256" key="1">
    <source>
        <dbReference type="SAM" id="Phobius"/>
    </source>
</evidence>